<dbReference type="Proteomes" id="UP000186607">
    <property type="component" value="Unassembled WGS sequence"/>
</dbReference>
<comment type="caution">
    <text evidence="1">The sequence shown here is derived from an EMBL/GenBank/DDBJ whole genome shotgun (WGS) entry which is preliminary data.</text>
</comment>
<sequence>MGDADDPGIVLDPAAARLLLNPQARMVLGPFFGRDVSVGEAAAELGLKPNTLLRQVQGLVTRGLLRVSVQQRRAGRPIKRYRVTHERFFVPFWATDAITLEELLMAAVEEPNRLISRSVARLSSAETSRLGYLITRRDSGRIAHDLSLDGQRCLTLEDLERPWLREGRTLYLTPERARLFVQELSGLLDRYGEKDGEAHLAFVAVAPLGVGR</sequence>
<evidence type="ECO:0000313" key="1">
    <source>
        <dbReference type="EMBL" id="OLV18854.1"/>
    </source>
</evidence>
<proteinExistence type="predicted"/>
<dbReference type="SUPFAM" id="SSF46785">
    <property type="entry name" value="Winged helix' DNA-binding domain"/>
    <property type="match status" value="1"/>
</dbReference>
<keyword evidence="2" id="KW-1185">Reference proteome</keyword>
<dbReference type="EMBL" id="MSTI01000053">
    <property type="protein sequence ID" value="OLV18854.1"/>
    <property type="molecule type" value="Genomic_DNA"/>
</dbReference>
<gene>
    <name evidence="1" type="ORF">BOO71_0004525</name>
</gene>
<name>A0A1U7P116_9DEIO</name>
<dbReference type="InterPro" id="IPR036388">
    <property type="entry name" value="WH-like_DNA-bd_sf"/>
</dbReference>
<accession>A0A1U7P116</accession>
<protein>
    <submittedName>
        <fullName evidence="1">Uncharacterized protein</fullName>
    </submittedName>
</protein>
<dbReference type="AlphaFoldDB" id="A0A1U7P116"/>
<dbReference type="InterPro" id="IPR036390">
    <property type="entry name" value="WH_DNA-bd_sf"/>
</dbReference>
<reference evidence="1 2" key="1">
    <citation type="submission" date="2017-01" db="EMBL/GenBank/DDBJ databases">
        <title>Genome Analysis of Deinococcus marmoris KOPRI26562.</title>
        <authorList>
            <person name="Kim J.H."/>
            <person name="Oh H.-M."/>
        </authorList>
    </citation>
    <scope>NUCLEOTIDE SEQUENCE [LARGE SCALE GENOMIC DNA]</scope>
    <source>
        <strain evidence="1 2">KOPRI26562</strain>
    </source>
</reference>
<evidence type="ECO:0000313" key="2">
    <source>
        <dbReference type="Proteomes" id="UP000186607"/>
    </source>
</evidence>
<dbReference type="Gene3D" id="1.10.10.10">
    <property type="entry name" value="Winged helix-like DNA-binding domain superfamily/Winged helix DNA-binding domain"/>
    <property type="match status" value="1"/>
</dbReference>
<organism evidence="1 2">
    <name type="scientific">Deinococcus marmoris</name>
    <dbReference type="NCBI Taxonomy" id="249408"/>
    <lineage>
        <taxon>Bacteria</taxon>
        <taxon>Thermotogati</taxon>
        <taxon>Deinococcota</taxon>
        <taxon>Deinococci</taxon>
        <taxon>Deinococcales</taxon>
        <taxon>Deinococcaceae</taxon>
        <taxon>Deinococcus</taxon>
    </lineage>
</organism>